<dbReference type="Proteomes" id="UP000050795">
    <property type="component" value="Unassembled WGS sequence"/>
</dbReference>
<protein>
    <recommendedName>
        <fullName evidence="5">MEIOB-like N-terminal domain-containing protein</fullName>
    </recommendedName>
</protein>
<evidence type="ECO:0000256" key="4">
    <source>
        <dbReference type="SAM" id="MobiDB-lite"/>
    </source>
</evidence>
<dbReference type="InterPro" id="IPR052469">
    <property type="entry name" value="MEIOB"/>
</dbReference>
<evidence type="ECO:0000313" key="7">
    <source>
        <dbReference type="WBParaSite" id="TREG1_85920.1"/>
    </source>
</evidence>
<feature type="compositionally biased region" description="Polar residues" evidence="4">
    <location>
        <begin position="225"/>
        <end position="234"/>
    </location>
</feature>
<evidence type="ECO:0000256" key="1">
    <source>
        <dbReference type="ARBA" id="ARBA00023125"/>
    </source>
</evidence>
<dbReference type="PANTHER" id="PTHR21166:SF2">
    <property type="entry name" value="CELL DIVISION CONTROL PROTEIN 24 OB DOMAIN-CONTAINING PROTEIN-RELATED"/>
    <property type="match status" value="1"/>
</dbReference>
<dbReference type="PANTHER" id="PTHR21166">
    <property type="entry name" value="CELL DIVISION CONTROL PROTEIN 24 OB DOMAIN-CONTAINING PROTEIN-RELATED"/>
    <property type="match status" value="1"/>
</dbReference>
<dbReference type="GO" id="GO:0008310">
    <property type="term" value="F:single-stranded DNA 3'-5' DNA exonuclease activity"/>
    <property type="evidence" value="ECO:0007669"/>
    <property type="project" value="TreeGrafter"/>
</dbReference>
<reference evidence="7" key="2">
    <citation type="submission" date="2023-11" db="UniProtKB">
        <authorList>
            <consortium name="WormBaseParasite"/>
        </authorList>
    </citation>
    <scope>IDENTIFICATION</scope>
</reference>
<dbReference type="InterPro" id="IPR012340">
    <property type="entry name" value="NA-bd_OB-fold"/>
</dbReference>
<evidence type="ECO:0000259" key="5">
    <source>
        <dbReference type="Pfam" id="PF24903"/>
    </source>
</evidence>
<comment type="similarity">
    <text evidence="3">Belongs to the MEIOB family.</text>
</comment>
<evidence type="ECO:0000256" key="2">
    <source>
        <dbReference type="ARBA" id="ARBA00023254"/>
    </source>
</evidence>
<reference evidence="6" key="1">
    <citation type="submission" date="2022-06" db="EMBL/GenBank/DDBJ databases">
        <authorList>
            <person name="Berger JAMES D."/>
            <person name="Berger JAMES D."/>
        </authorList>
    </citation>
    <scope>NUCLEOTIDE SEQUENCE [LARGE SCALE GENOMIC DNA]</scope>
</reference>
<dbReference type="Pfam" id="PF24903">
    <property type="entry name" value="OB_MEIOB_N"/>
    <property type="match status" value="1"/>
</dbReference>
<dbReference type="InterPro" id="IPR056880">
    <property type="entry name" value="OB_MEIOB_N"/>
</dbReference>
<dbReference type="AlphaFoldDB" id="A0AA85KHE1"/>
<keyword evidence="6" id="KW-1185">Reference proteome</keyword>
<dbReference type="GO" id="GO:0000712">
    <property type="term" value="P:resolution of meiotic recombination intermediates"/>
    <property type="evidence" value="ECO:0007669"/>
    <property type="project" value="TreeGrafter"/>
</dbReference>
<dbReference type="SUPFAM" id="SSF50249">
    <property type="entry name" value="Nucleic acid-binding proteins"/>
    <property type="match status" value="2"/>
</dbReference>
<evidence type="ECO:0000256" key="3">
    <source>
        <dbReference type="ARBA" id="ARBA00038329"/>
    </source>
</evidence>
<name>A0AA85KHE1_TRIRE</name>
<keyword evidence="1" id="KW-0238">DNA-binding</keyword>
<keyword evidence="2" id="KW-0469">Meiosis</keyword>
<sequence>MYKIEKDSESNYSKLVKTTAISNISENESRINVVGVVLHKLAIRRCKSNLSASKSRQAVLGFTLRDSATDWVNVSYWGTFSNANHVSSQFSIGDCIVIFNAKAKFKEENSYESRFMVQTTSNYHLHLSERGGSIRHYNFPDNSYAAFLKSSLVCPAAYHTPIYQLIQMVHSRTRRTCERNFNWQSYDNTSVFTFFAVVSEVKSPKTLIMARKRKASDETTESDQQKASTSSNTLLKDPSETVHDVLQLCEVLLLDDTCSCLPLVLWNEEWIHVALTAFVPSTTVLSIVNCPVRYDHYRKGVVASPNSQTLIVISPDCEESNRLSQYAKHRDQRVNLTRGHQNQCFTNESTDDRFSQPLPVAYKTAQPEIYEVPLTNIHNIITIRELKEGKVVAGYACIFALITKLDLDCSNLRYLVTLQCSNCQTSLRSCDPPADFDMPAPGKQIIPSQKYLYAMCNTISCPLSGQRFSWLDKKHVNVDYGTIVHLSDHTGTYYRCLLAGTPMEKLIGHKIEDFLHLSIEERARLKWEICLRRFKVYFWTEQISYNNPTPLIVIIGLEKPNAFEVLQSLKTQ</sequence>
<proteinExistence type="inferred from homology"/>
<accession>A0AA85KHE1</accession>
<feature type="domain" description="MEIOB-like N-terminal" evidence="5">
    <location>
        <begin position="16"/>
        <end position="141"/>
    </location>
</feature>
<organism evidence="6 7">
    <name type="scientific">Trichobilharzia regenti</name>
    <name type="common">Nasal bird schistosome</name>
    <dbReference type="NCBI Taxonomy" id="157069"/>
    <lineage>
        <taxon>Eukaryota</taxon>
        <taxon>Metazoa</taxon>
        <taxon>Spiralia</taxon>
        <taxon>Lophotrochozoa</taxon>
        <taxon>Platyhelminthes</taxon>
        <taxon>Trematoda</taxon>
        <taxon>Digenea</taxon>
        <taxon>Strigeidida</taxon>
        <taxon>Schistosomatoidea</taxon>
        <taxon>Schistosomatidae</taxon>
        <taxon>Trichobilharzia</taxon>
    </lineage>
</organism>
<dbReference type="Gene3D" id="2.40.50.140">
    <property type="entry name" value="Nucleic acid-binding proteins"/>
    <property type="match status" value="2"/>
</dbReference>
<dbReference type="WBParaSite" id="TREG1_85920.1">
    <property type="protein sequence ID" value="TREG1_85920.1"/>
    <property type="gene ID" value="TREG1_85920"/>
</dbReference>
<evidence type="ECO:0000313" key="6">
    <source>
        <dbReference type="Proteomes" id="UP000050795"/>
    </source>
</evidence>
<dbReference type="GO" id="GO:0003697">
    <property type="term" value="F:single-stranded DNA binding"/>
    <property type="evidence" value="ECO:0007669"/>
    <property type="project" value="TreeGrafter"/>
</dbReference>
<feature type="region of interest" description="Disordered" evidence="4">
    <location>
        <begin position="209"/>
        <end position="235"/>
    </location>
</feature>